<proteinExistence type="predicted"/>
<reference evidence="1 2" key="1">
    <citation type="submission" date="2018-02" db="EMBL/GenBank/DDBJ databases">
        <title>The genomes of Aspergillus section Nigri reveals drivers in fungal speciation.</title>
        <authorList>
            <consortium name="DOE Joint Genome Institute"/>
            <person name="Vesth T.C."/>
            <person name="Nybo J."/>
            <person name="Theobald S."/>
            <person name="Brandl J."/>
            <person name="Frisvad J.C."/>
            <person name="Nielsen K.F."/>
            <person name="Lyhne E.K."/>
            <person name="Kogle M.E."/>
            <person name="Kuo A."/>
            <person name="Riley R."/>
            <person name="Clum A."/>
            <person name="Nolan M."/>
            <person name="Lipzen A."/>
            <person name="Salamov A."/>
            <person name="Henrissat B."/>
            <person name="Wiebenga A."/>
            <person name="De vries R.P."/>
            <person name="Grigoriev I.V."/>
            <person name="Mortensen U.H."/>
            <person name="Andersen M.R."/>
            <person name="Baker S.E."/>
        </authorList>
    </citation>
    <scope>NUCLEOTIDE SEQUENCE [LARGE SCALE GENOMIC DNA]</scope>
    <source>
        <strain evidence="1 2">CBS 707.79</strain>
    </source>
</reference>
<protein>
    <submittedName>
        <fullName evidence="1">WD domain-containing protein</fullName>
    </submittedName>
</protein>
<evidence type="ECO:0000313" key="2">
    <source>
        <dbReference type="Proteomes" id="UP000247810"/>
    </source>
</evidence>
<accession>A0A319DI06</accession>
<sequence length="245" mass="28286">MAMPLFIFAATACRVLEDHRWDPIDSLKEILEHQHENLQLSGTYLPILKRILMDPSPQRQNKLVQTFRQMVGVIVVLESPLSITSLSKLIDIEERNVRIILDLLHSVLNIPHDTSKPVRLFHLSFRDFLLDPATKTDFSVMIDSQQGLQENICELSSYGTSSDQIEAQKRDVRISAELRYSTRYWVDHLHQGTVVLSDHDKIHGFLKKHFLHWLELMSILGYLPEALDKINALQTMVQLSIIISR</sequence>
<evidence type="ECO:0000313" key="1">
    <source>
        <dbReference type="EMBL" id="PYH97121.1"/>
    </source>
</evidence>
<name>A0A319DI06_9EURO</name>
<gene>
    <name evidence="1" type="ORF">BO71DRAFT_417236</name>
</gene>
<dbReference type="OrthoDB" id="674604at2759"/>
<dbReference type="STRING" id="1448320.A0A319DI06"/>
<dbReference type="VEuPathDB" id="FungiDB:BO71DRAFT_417236"/>
<organism evidence="1 2">
    <name type="scientific">Aspergillus ellipticus CBS 707.79</name>
    <dbReference type="NCBI Taxonomy" id="1448320"/>
    <lineage>
        <taxon>Eukaryota</taxon>
        <taxon>Fungi</taxon>
        <taxon>Dikarya</taxon>
        <taxon>Ascomycota</taxon>
        <taxon>Pezizomycotina</taxon>
        <taxon>Eurotiomycetes</taxon>
        <taxon>Eurotiomycetidae</taxon>
        <taxon>Eurotiales</taxon>
        <taxon>Aspergillaceae</taxon>
        <taxon>Aspergillus</taxon>
        <taxon>Aspergillus subgen. Circumdati</taxon>
    </lineage>
</organism>
<dbReference type="AlphaFoldDB" id="A0A319DI06"/>
<keyword evidence="2" id="KW-1185">Reference proteome</keyword>
<dbReference type="Proteomes" id="UP000247810">
    <property type="component" value="Unassembled WGS sequence"/>
</dbReference>
<dbReference type="EMBL" id="KZ825828">
    <property type="protein sequence ID" value="PYH97121.1"/>
    <property type="molecule type" value="Genomic_DNA"/>
</dbReference>